<sequence length="64" mass="7723">MENDSILNKHYELKIINISFFILIDVVRMQYLRYQIQFSYDNDVVFVHLYQVSKTNEESFSLIG</sequence>
<organism evidence="1 2">
    <name type="scientific">Bacillus thuringiensis</name>
    <dbReference type="NCBI Taxonomy" id="1428"/>
    <lineage>
        <taxon>Bacteria</taxon>
        <taxon>Bacillati</taxon>
        <taxon>Bacillota</taxon>
        <taxon>Bacilli</taxon>
        <taxon>Bacillales</taxon>
        <taxon>Bacillaceae</taxon>
        <taxon>Bacillus</taxon>
        <taxon>Bacillus cereus group</taxon>
    </lineage>
</organism>
<dbReference type="AlphaFoldDB" id="A0ABD6RXL6"/>
<comment type="caution">
    <text evidence="1">The sequence shown here is derived from an EMBL/GenBank/DDBJ whole genome shotgun (WGS) entry which is preliminary data.</text>
</comment>
<proteinExistence type="predicted"/>
<dbReference type="EMBL" id="NTYF01000206">
    <property type="protein sequence ID" value="PER41599.1"/>
    <property type="molecule type" value="Genomic_DNA"/>
</dbReference>
<evidence type="ECO:0000313" key="2">
    <source>
        <dbReference type="Proteomes" id="UP000219897"/>
    </source>
</evidence>
<accession>A0ABD6RXL6</accession>
<dbReference type="Proteomes" id="UP000219897">
    <property type="component" value="Unassembled WGS sequence"/>
</dbReference>
<evidence type="ECO:0000313" key="1">
    <source>
        <dbReference type="EMBL" id="PER41599.1"/>
    </source>
</evidence>
<name>A0ABD6RXL6_BACTU</name>
<protein>
    <submittedName>
        <fullName evidence="1">Uncharacterized protein</fullName>
    </submittedName>
</protein>
<reference evidence="1 2" key="1">
    <citation type="submission" date="2017-09" db="EMBL/GenBank/DDBJ databases">
        <title>Large-scale bioinformatics analysis of Bacillus genomes uncovers conserved roles of natural products in bacterial physiology.</title>
        <authorList>
            <consortium name="Agbiome Team Llc"/>
            <person name="Bleich R.M."/>
            <person name="Kirk G.J."/>
            <person name="Santa Maria K.C."/>
            <person name="Allen S.E."/>
            <person name="Farag S."/>
            <person name="Shank E.A."/>
            <person name="Bowers A."/>
        </authorList>
    </citation>
    <scope>NUCLEOTIDE SEQUENCE [LARGE SCALE GENOMIC DNA]</scope>
    <source>
        <strain evidence="1 2">AFS005140</strain>
    </source>
</reference>
<gene>
    <name evidence="1" type="ORF">CN495_33025</name>
</gene>